<dbReference type="AlphaFoldDB" id="A0A059G183"/>
<organism evidence="2 3">
    <name type="scientific">Hyphomonas hirschiana VP5</name>
    <dbReference type="NCBI Taxonomy" id="1280951"/>
    <lineage>
        <taxon>Bacteria</taxon>
        <taxon>Pseudomonadati</taxon>
        <taxon>Pseudomonadota</taxon>
        <taxon>Alphaproteobacteria</taxon>
        <taxon>Hyphomonadales</taxon>
        <taxon>Hyphomonadaceae</taxon>
        <taxon>Hyphomonas</taxon>
    </lineage>
</organism>
<dbReference type="EMBL" id="ARYI01000001">
    <property type="protein sequence ID" value="KCZ96496.1"/>
    <property type="molecule type" value="Genomic_DNA"/>
</dbReference>
<dbReference type="InterPro" id="IPR011008">
    <property type="entry name" value="Dimeric_a/b-barrel"/>
</dbReference>
<dbReference type="PATRIC" id="fig|1280951.3.peg.489"/>
<name>A0A059G183_9PROT</name>
<keyword evidence="2" id="KW-0560">Oxidoreductase</keyword>
<dbReference type="InterPro" id="IPR007138">
    <property type="entry name" value="ABM_dom"/>
</dbReference>
<evidence type="ECO:0000313" key="3">
    <source>
        <dbReference type="Proteomes" id="UP000025061"/>
    </source>
</evidence>
<accession>A0A059G183</accession>
<protein>
    <submittedName>
        <fullName evidence="2">Antibiotic biosynthesis monooxygenase domain-containing protein</fullName>
    </submittedName>
</protein>
<dbReference type="Proteomes" id="UP000025061">
    <property type="component" value="Unassembled WGS sequence"/>
</dbReference>
<gene>
    <name evidence="2" type="ORF">HHI_02415</name>
</gene>
<dbReference type="Gene3D" id="3.30.70.100">
    <property type="match status" value="1"/>
</dbReference>
<sequence>MQTGRRIFIGGALATAALAGLPGHAETRETGMYGLIGKFISADGKRDELIGYLLEGLRDMPGCLSYIVASDPAEPNTIWVTEAWSDADSHKASLALPQVQAAIQKARPIIAGMEQIAETQPQGGHGLHSGD</sequence>
<comment type="caution">
    <text evidence="2">The sequence shown here is derived from an EMBL/GenBank/DDBJ whole genome shotgun (WGS) entry which is preliminary data.</text>
</comment>
<evidence type="ECO:0000259" key="1">
    <source>
        <dbReference type="PROSITE" id="PS51725"/>
    </source>
</evidence>
<dbReference type="PROSITE" id="PS51725">
    <property type="entry name" value="ABM"/>
    <property type="match status" value="1"/>
</dbReference>
<dbReference type="Pfam" id="PF03992">
    <property type="entry name" value="ABM"/>
    <property type="match status" value="1"/>
</dbReference>
<keyword evidence="3" id="KW-1185">Reference proteome</keyword>
<dbReference type="RefSeq" id="WP_035590192.1">
    <property type="nucleotide sequence ID" value="NZ_ARYI01000001.1"/>
</dbReference>
<proteinExistence type="predicted"/>
<keyword evidence="2" id="KW-0503">Monooxygenase</keyword>
<reference evidence="2 3" key="1">
    <citation type="submission" date="2013-04" db="EMBL/GenBank/DDBJ databases">
        <title>Hyphomonas hirschiana VP5 Genome Sequencing.</title>
        <authorList>
            <person name="Lai Q."/>
            <person name="Shao Z."/>
        </authorList>
    </citation>
    <scope>NUCLEOTIDE SEQUENCE [LARGE SCALE GENOMIC DNA]</scope>
    <source>
        <strain evidence="2 3">VP5</strain>
    </source>
</reference>
<dbReference type="SUPFAM" id="SSF54909">
    <property type="entry name" value="Dimeric alpha+beta barrel"/>
    <property type="match status" value="1"/>
</dbReference>
<dbReference type="GO" id="GO:0004497">
    <property type="term" value="F:monooxygenase activity"/>
    <property type="evidence" value="ECO:0007669"/>
    <property type="project" value="UniProtKB-KW"/>
</dbReference>
<evidence type="ECO:0000313" key="2">
    <source>
        <dbReference type="EMBL" id="KCZ96496.1"/>
    </source>
</evidence>
<feature type="domain" description="ABM" evidence="1">
    <location>
        <begin position="33"/>
        <end position="119"/>
    </location>
</feature>